<dbReference type="EnsemblBacteria" id="ACC82420">
    <property type="protein sequence ID" value="ACC82420"/>
    <property type="gene ID" value="Npun_F4041"/>
</dbReference>
<dbReference type="Pfam" id="PF07000">
    <property type="entry name" value="DUF1308"/>
    <property type="match status" value="1"/>
</dbReference>
<dbReference type="EMBL" id="CP001037">
    <property type="protein sequence ID" value="ACC82420.1"/>
    <property type="molecule type" value="Genomic_DNA"/>
</dbReference>
<feature type="domain" description="DUF1308" evidence="1">
    <location>
        <begin position="18"/>
        <end position="73"/>
    </location>
</feature>
<dbReference type="HOGENOM" id="CLU_2667453_0_0_3"/>
<organism evidence="2 3">
    <name type="scientific">Nostoc punctiforme (strain ATCC 29133 / PCC 73102)</name>
    <dbReference type="NCBI Taxonomy" id="63737"/>
    <lineage>
        <taxon>Bacteria</taxon>
        <taxon>Bacillati</taxon>
        <taxon>Cyanobacteriota</taxon>
        <taxon>Cyanophyceae</taxon>
        <taxon>Nostocales</taxon>
        <taxon>Nostocaceae</taxon>
        <taxon>Nostoc</taxon>
    </lineage>
</organism>
<proteinExistence type="predicted"/>
<reference evidence="2 3" key="2">
    <citation type="journal article" date="2013" name="Plant Physiol.">
        <title>A Nostoc punctiforme Sugar Transporter Necessary to Establish a Cyanobacterium-Plant Symbiosis.</title>
        <authorList>
            <person name="Ekman M."/>
            <person name="Picossi S."/>
            <person name="Campbell E.L."/>
            <person name="Meeks J.C."/>
            <person name="Flores E."/>
        </authorList>
    </citation>
    <scope>NUCLEOTIDE SEQUENCE [LARGE SCALE GENOMIC DNA]</scope>
    <source>
        <strain evidence="3">ATCC 29133 / PCC 73102</strain>
    </source>
</reference>
<keyword evidence="3" id="KW-1185">Reference proteome</keyword>
<reference evidence="3" key="1">
    <citation type="submission" date="2008-04" db="EMBL/GenBank/DDBJ databases">
        <title>Complete sequence of chromosome of Nostoc punctiforme ATCC 29133.</title>
        <authorList>
            <consortium name="US DOE Joint Genome Institute"/>
            <person name="Copeland A."/>
            <person name="Lucas S."/>
            <person name="Lapidus A."/>
            <person name="Glavina del Rio T."/>
            <person name="Dalin E."/>
            <person name="Tice H."/>
            <person name="Pitluck S."/>
            <person name="Chain P."/>
            <person name="Malfatti S."/>
            <person name="Shin M."/>
            <person name="Vergez L."/>
            <person name="Schmutz J."/>
            <person name="Larimer F."/>
            <person name="Land M."/>
            <person name="Hauser L."/>
            <person name="Kyrpides N."/>
            <person name="Kim E."/>
            <person name="Meeks J.C."/>
            <person name="Elhai J."/>
            <person name="Campbell E.L."/>
            <person name="Thiel T."/>
            <person name="Longmire J."/>
            <person name="Potts M."/>
            <person name="Atlas R."/>
        </authorList>
    </citation>
    <scope>NUCLEOTIDE SEQUENCE [LARGE SCALE GENOMIC DNA]</scope>
    <source>
        <strain evidence="3">ATCC 29133 / PCC 73102</strain>
    </source>
</reference>
<sequence>MINLDTNTAVAFIVEGSPVRYELQGFVNKQMVIAQTAFNEFVNIVQYSAGSLEQTRANRFLQRVTVVPDNPSAAA</sequence>
<protein>
    <recommendedName>
        <fullName evidence="1">DUF1308 domain-containing protein</fullName>
    </recommendedName>
</protein>
<dbReference type="RefSeq" id="WP_012410387.1">
    <property type="nucleotide sequence ID" value="NC_010628.1"/>
</dbReference>
<dbReference type="InterPro" id="IPR010733">
    <property type="entry name" value="DUF1308"/>
</dbReference>
<dbReference type="KEGG" id="npu:Npun_F4041"/>
<dbReference type="eggNOG" id="ENOG5033WG2">
    <property type="taxonomic scope" value="Bacteria"/>
</dbReference>
<gene>
    <name evidence="2" type="ordered locus">Npun_F4041</name>
</gene>
<evidence type="ECO:0000259" key="1">
    <source>
        <dbReference type="Pfam" id="PF07000"/>
    </source>
</evidence>
<evidence type="ECO:0000313" key="3">
    <source>
        <dbReference type="Proteomes" id="UP000001191"/>
    </source>
</evidence>
<evidence type="ECO:0000313" key="2">
    <source>
        <dbReference type="EMBL" id="ACC82420.1"/>
    </source>
</evidence>
<dbReference type="Proteomes" id="UP000001191">
    <property type="component" value="Chromosome"/>
</dbReference>
<dbReference type="AlphaFoldDB" id="B2J6L5"/>
<accession>B2J6L5</accession>
<name>B2J6L5_NOSP7</name>